<evidence type="ECO:0000259" key="8">
    <source>
        <dbReference type="Pfam" id="PF07980"/>
    </source>
</evidence>
<dbReference type="SUPFAM" id="SSF48452">
    <property type="entry name" value="TPR-like"/>
    <property type="match status" value="1"/>
</dbReference>
<evidence type="ECO:0000256" key="4">
    <source>
        <dbReference type="ARBA" id="ARBA00023136"/>
    </source>
</evidence>
<dbReference type="RefSeq" id="WP_184174344.1">
    <property type="nucleotide sequence ID" value="NZ_JACHGF010000003.1"/>
</dbReference>
<accession>A0A840TLX3</accession>
<evidence type="ECO:0000313" key="10">
    <source>
        <dbReference type="EMBL" id="MBB5284404.1"/>
    </source>
</evidence>
<name>A0A840TLX3_9BACT</name>
<dbReference type="PROSITE" id="PS51257">
    <property type="entry name" value="PROKAR_LIPOPROTEIN"/>
    <property type="match status" value="1"/>
</dbReference>
<evidence type="ECO:0000256" key="2">
    <source>
        <dbReference type="ARBA" id="ARBA00006275"/>
    </source>
</evidence>
<keyword evidence="11" id="KW-1185">Reference proteome</keyword>
<protein>
    <recommendedName>
        <fullName evidence="12">RagB/SusD family nutrient uptake outer membrane protein</fullName>
    </recommendedName>
</protein>
<dbReference type="EMBL" id="JACHGF010000003">
    <property type="protein sequence ID" value="MBB5284404.1"/>
    <property type="molecule type" value="Genomic_DNA"/>
</dbReference>
<feature type="domain" description="RagB/SusD" evidence="8">
    <location>
        <begin position="353"/>
        <end position="510"/>
    </location>
</feature>
<evidence type="ECO:0000313" key="11">
    <source>
        <dbReference type="Proteomes" id="UP000557307"/>
    </source>
</evidence>
<keyword evidence="4" id="KW-0472">Membrane</keyword>
<evidence type="ECO:0000256" key="1">
    <source>
        <dbReference type="ARBA" id="ARBA00004442"/>
    </source>
</evidence>
<dbReference type="GO" id="GO:0009279">
    <property type="term" value="C:cell outer membrane"/>
    <property type="evidence" value="ECO:0007669"/>
    <property type="project" value="UniProtKB-SubCell"/>
</dbReference>
<dbReference type="Gene3D" id="1.25.40.390">
    <property type="match status" value="1"/>
</dbReference>
<dbReference type="AlphaFoldDB" id="A0A840TLX3"/>
<organism evidence="10 11">
    <name type="scientific">Rhabdobacter roseus</name>
    <dbReference type="NCBI Taxonomy" id="1655419"/>
    <lineage>
        <taxon>Bacteria</taxon>
        <taxon>Pseudomonadati</taxon>
        <taxon>Bacteroidota</taxon>
        <taxon>Cytophagia</taxon>
        <taxon>Cytophagales</taxon>
        <taxon>Cytophagaceae</taxon>
        <taxon>Rhabdobacter</taxon>
    </lineage>
</organism>
<gene>
    <name evidence="10" type="ORF">HNQ92_002547</name>
</gene>
<comment type="caution">
    <text evidence="10">The sequence shown here is derived from an EMBL/GenBank/DDBJ whole genome shotgun (WGS) entry which is preliminary data.</text>
</comment>
<keyword evidence="3 7" id="KW-0732">Signal</keyword>
<comment type="similarity">
    <text evidence="2">Belongs to the SusD family.</text>
</comment>
<comment type="subcellular location">
    <subcellularLocation>
        <location evidence="1">Cell outer membrane</location>
    </subcellularLocation>
</comment>
<feature type="domain" description="SusD-like N-terminal" evidence="9">
    <location>
        <begin position="23"/>
        <end position="228"/>
    </location>
</feature>
<evidence type="ECO:0000259" key="9">
    <source>
        <dbReference type="Pfam" id="PF14322"/>
    </source>
</evidence>
<evidence type="ECO:0008006" key="12">
    <source>
        <dbReference type="Google" id="ProtNLM"/>
    </source>
</evidence>
<evidence type="ECO:0000256" key="7">
    <source>
        <dbReference type="SAM" id="SignalP"/>
    </source>
</evidence>
<dbReference type="InterPro" id="IPR033985">
    <property type="entry name" value="SusD-like_N"/>
</dbReference>
<evidence type="ECO:0000256" key="5">
    <source>
        <dbReference type="ARBA" id="ARBA00023237"/>
    </source>
</evidence>
<dbReference type="InterPro" id="IPR012944">
    <property type="entry name" value="SusD_RagB_dom"/>
</dbReference>
<dbReference type="Pfam" id="PF07980">
    <property type="entry name" value="SusD_RagB"/>
    <property type="match status" value="1"/>
</dbReference>
<evidence type="ECO:0000256" key="3">
    <source>
        <dbReference type="ARBA" id="ARBA00022729"/>
    </source>
</evidence>
<dbReference type="CDD" id="cd08977">
    <property type="entry name" value="SusD"/>
    <property type="match status" value="1"/>
</dbReference>
<evidence type="ECO:0000256" key="6">
    <source>
        <dbReference type="SAM" id="MobiDB-lite"/>
    </source>
</evidence>
<feature type="signal peptide" evidence="7">
    <location>
        <begin position="1"/>
        <end position="21"/>
    </location>
</feature>
<keyword evidence="5" id="KW-0998">Cell outer membrane</keyword>
<reference evidence="10 11" key="1">
    <citation type="submission" date="2020-08" db="EMBL/GenBank/DDBJ databases">
        <title>Genomic Encyclopedia of Type Strains, Phase IV (KMG-IV): sequencing the most valuable type-strain genomes for metagenomic binning, comparative biology and taxonomic classification.</title>
        <authorList>
            <person name="Goeker M."/>
        </authorList>
    </citation>
    <scope>NUCLEOTIDE SEQUENCE [LARGE SCALE GENOMIC DNA]</scope>
    <source>
        <strain evidence="10 11">DSM 105074</strain>
    </source>
</reference>
<sequence length="510" mass="57523">MKTKLIKVVSVVALLALSACSSDFLEQYDPNAISTSQFFKTENDVLLALNGAYQSLRSSNTIGENSALFTDERSDDAGRNDNQSNAGEPFQFNDFSLLPSNTYLRSHWLAMYESITRCNAVLSNIDNIPFSNPETKAQYAAEAKFIRALIYFHLVRKWGDVPLVTTQLRTADEVTANTFREKQEVVYQQIVADLKEVASSPLPNRQTGANVGRVSKTAGNALLGQVYLTMATTLDAANRTNYLNEAKNYLTAAYGMRTFGSLKEIPYADVFDVAKKATNQEVIFQIVNRQGDVNYSSSIAANQQAKGETINSLKPGTGVGARVSLDLVKEYEAGDLRKTFSVKYAEDPAVKDWFITKFRDVSAAAGTNGFGGNDWILLRFADVILMLAEVHMYLGEETKAIEYLDMVRERAQLPKYAVAITDLTYRSKYPSLKLAILHERRVELAFERHRWYDLLRFFNTDELVSYFRAKNQADYGTARLANFTRKDRYYPIPFDENKLDPARMYQNDGY</sequence>
<dbReference type="InterPro" id="IPR011990">
    <property type="entry name" value="TPR-like_helical_dom_sf"/>
</dbReference>
<feature type="region of interest" description="Disordered" evidence="6">
    <location>
        <begin position="69"/>
        <end position="88"/>
    </location>
</feature>
<proteinExistence type="inferred from homology"/>
<feature type="compositionally biased region" description="Basic and acidic residues" evidence="6">
    <location>
        <begin position="70"/>
        <end position="79"/>
    </location>
</feature>
<dbReference type="Pfam" id="PF14322">
    <property type="entry name" value="SusD-like_3"/>
    <property type="match status" value="1"/>
</dbReference>
<feature type="chain" id="PRO_5032723424" description="RagB/SusD family nutrient uptake outer membrane protein" evidence="7">
    <location>
        <begin position="22"/>
        <end position="510"/>
    </location>
</feature>
<dbReference type="Proteomes" id="UP000557307">
    <property type="component" value="Unassembled WGS sequence"/>
</dbReference>